<organism evidence="1 2">
    <name type="scientific">Butyrivibrio proteoclasticus</name>
    <dbReference type="NCBI Taxonomy" id="43305"/>
    <lineage>
        <taxon>Bacteria</taxon>
        <taxon>Bacillati</taxon>
        <taxon>Bacillota</taxon>
        <taxon>Clostridia</taxon>
        <taxon>Lachnospirales</taxon>
        <taxon>Lachnospiraceae</taxon>
        <taxon>Butyrivibrio</taxon>
    </lineage>
</organism>
<name>A0A1I5VMN6_9FIRM</name>
<dbReference type="OrthoDB" id="9796702at2"/>
<dbReference type="EMBL" id="FOXO01000018">
    <property type="protein sequence ID" value="SFQ08765.1"/>
    <property type="molecule type" value="Genomic_DNA"/>
</dbReference>
<dbReference type="RefSeq" id="WP_074889015.1">
    <property type="nucleotide sequence ID" value="NZ_FOXO01000018.1"/>
</dbReference>
<dbReference type="SUPFAM" id="SSF52266">
    <property type="entry name" value="SGNH hydrolase"/>
    <property type="match status" value="1"/>
</dbReference>
<evidence type="ECO:0008006" key="3">
    <source>
        <dbReference type="Google" id="ProtNLM"/>
    </source>
</evidence>
<accession>A0A1I5VMN6</accession>
<gene>
    <name evidence="1" type="ORF">SAMN04487928_11820</name>
</gene>
<keyword evidence="2" id="KW-1185">Reference proteome</keyword>
<dbReference type="Proteomes" id="UP000182624">
    <property type="component" value="Unassembled WGS sequence"/>
</dbReference>
<protein>
    <recommendedName>
        <fullName evidence="3">SGNH/GDSL hydrolase family protein</fullName>
    </recommendedName>
</protein>
<evidence type="ECO:0000313" key="2">
    <source>
        <dbReference type="Proteomes" id="UP000182624"/>
    </source>
</evidence>
<sequence length="495" mass="57319">MKKTLMNIIKSAVFLCLFGLAIAATVVIVKRKESDYKYTDFFNEAKKDHIDVLFMGSSHVINAINPVFLFEEYGITSYNMGGHGAMLQATYWELQQALEYCTPKWVVVDTYMLEKNIKYLDNREEFDDEDEVNTSVEQLHLNMDAWPLNNLKRAAIDDLIQDDGVKKEFLYEFIIYHNRWKYLNESDFKTITGTADRNRLFGAEMRYEVELEPEKYPEVSESDLLTEDTVGTEYLEKIIELCQERGIPVVLTYYPFVADTKDQAAAIRAGQIADSFDVPYINMLDLDIIDIYSDLNDHGHLNVVGAKKVSDYMGQWLSETGDLVDHRGDESFSYWQECVDNFNEELDDTLFSEDNLYIKLDLLGLEDYNFVLYVNGNSPVFLDDYLKRMIRKSSMSNKIASTSGPYIIVNDNSTGYIYEACGSEELRAMNTAMGTLNYQPVEQYFRLLYSDEDPDTNYLYDEAHYLNDIQLIIYDEDGDVLEHDYYKSNGGNYVR</sequence>
<dbReference type="AlphaFoldDB" id="A0A1I5VMN6"/>
<proteinExistence type="predicted"/>
<reference evidence="2" key="1">
    <citation type="submission" date="2016-10" db="EMBL/GenBank/DDBJ databases">
        <authorList>
            <person name="Varghese N."/>
            <person name="Submissions S."/>
        </authorList>
    </citation>
    <scope>NUCLEOTIDE SEQUENCE [LARGE SCALE GENOMIC DNA]</scope>
    <source>
        <strain evidence="2">P18</strain>
    </source>
</reference>
<evidence type="ECO:0000313" key="1">
    <source>
        <dbReference type="EMBL" id="SFQ08765.1"/>
    </source>
</evidence>